<dbReference type="InterPro" id="IPR011993">
    <property type="entry name" value="PH-like_dom_sf"/>
</dbReference>
<dbReference type="GO" id="GO:0048870">
    <property type="term" value="P:cell motility"/>
    <property type="evidence" value="ECO:0007669"/>
    <property type="project" value="TreeGrafter"/>
</dbReference>
<dbReference type="KEGG" id="cdep:91087436"/>
<feature type="region of interest" description="Disordered" evidence="1">
    <location>
        <begin position="232"/>
        <end position="268"/>
    </location>
</feature>
<dbReference type="AlphaFoldDB" id="A0AAJ8JT82"/>
<dbReference type="Gene3D" id="2.30.29.30">
    <property type="entry name" value="Pleckstrin-homology domain (PH domain)/Phosphotyrosine-binding domain (PTB)"/>
    <property type="match status" value="1"/>
</dbReference>
<sequence>MEQSHSQPVTSKGAIPTNIVTYKGRRIPARIDPEARVAYIVEIMSTSFVTEEHHLTLCLRDQEDVLVTQNNLPSKVYNHDVLKLCASPTTEALLVVASLKVSQRFPTLDSPTTPSSTTSNDHIPLKLALFNLQKYVKEEEFSIEFLFKGGMKTLIKLLEKDEGGLNGNSLAYALQGVRGILEFESGWSELTDPFILRLLNILISSSQPNILRPATAILRKLAISTPPTQAIAGTGDNGTGVSSRQGYFLNGGKDRERSKGRRKDKEKGKDERRCYGFDKIYTLIKSLDLVHIGEDDENAIANAEFVFKILIKRLEGTGDLELVAETLGLINACLRSGHQEGSRQYYELAWIVEHLGIRRYISRLLSSNTSNVISPHILNFQTRLCLIIQHKRFRSVRPTHHAHQNKMLHEIWEAGRLENLVRGGEKEIINEIPGTTRDLGLGEVERSLEGWRMIGLGNEGEGGMISEGEMFRNVGELGLECLHWFAIHEERFYNLVIEQHAKPPERRCPIGKARLHHLTLKFFLRMWQESNSQISDFPRLTHLIRSQLSLSLTDESSKTWLHLESDFLSTDYRTIRDRQMDLLEREDGMMQRNAVRSLKEKVGKEVWEVICEQRIGCMLQGSWFNSATIVTPGLATVARPSHVKPLRFLRLSEDKKVIAWDDFSQRHGSPSFESLSRRLQLSEISAIRTQTSHAVNSRSPLASKLSFSLISNSSTGIGSSELSLLDVDAIHAAQLAEWSDGIRVLKDEGMVSQDSANYVHVLTELALNVRLLDITGDGVEIPEKIVIGAAPQSVDFVFAK</sequence>
<organism evidence="4 5">
    <name type="scientific">Cryptococcus depauperatus CBS 7841</name>
    <dbReference type="NCBI Taxonomy" id="1295531"/>
    <lineage>
        <taxon>Eukaryota</taxon>
        <taxon>Fungi</taxon>
        <taxon>Dikarya</taxon>
        <taxon>Basidiomycota</taxon>
        <taxon>Agaricomycotina</taxon>
        <taxon>Tremellomycetes</taxon>
        <taxon>Tremellales</taxon>
        <taxon>Cryptococcaceae</taxon>
        <taxon>Cryptococcus</taxon>
    </lineage>
</organism>
<reference evidence="4" key="1">
    <citation type="submission" date="2016-06" db="EMBL/GenBank/DDBJ databases">
        <authorList>
            <person name="Cuomo C."/>
            <person name="Litvintseva A."/>
            <person name="Heitman J."/>
            <person name="Chen Y."/>
            <person name="Sun S."/>
            <person name="Springer D."/>
            <person name="Dromer F."/>
            <person name="Young S."/>
            <person name="Zeng Q."/>
            <person name="Chapman S."/>
            <person name="Gujja S."/>
            <person name="Saif S."/>
            <person name="Birren B."/>
        </authorList>
    </citation>
    <scope>NUCLEOTIDE SEQUENCE</scope>
    <source>
        <strain evidence="4">CBS 7841</strain>
    </source>
</reference>
<evidence type="ECO:0000259" key="3">
    <source>
        <dbReference type="Pfam" id="PF16457"/>
    </source>
</evidence>
<evidence type="ECO:0008006" key="6">
    <source>
        <dbReference type="Google" id="ProtNLM"/>
    </source>
</evidence>
<dbReference type="GO" id="GO:0005886">
    <property type="term" value="C:plasma membrane"/>
    <property type="evidence" value="ECO:0007669"/>
    <property type="project" value="TreeGrafter"/>
</dbReference>
<dbReference type="InterPro" id="IPR050868">
    <property type="entry name" value="ELMO_domain-containing"/>
</dbReference>
<feature type="domain" description="ELMO armadillo-like helical" evidence="2">
    <location>
        <begin position="140"/>
        <end position="226"/>
    </location>
</feature>
<dbReference type="Gene3D" id="1.25.10.10">
    <property type="entry name" value="Leucine-rich Repeat Variant"/>
    <property type="match status" value="1"/>
</dbReference>
<dbReference type="GO" id="GO:0007015">
    <property type="term" value="P:actin filament organization"/>
    <property type="evidence" value="ECO:0007669"/>
    <property type="project" value="TreeGrafter"/>
</dbReference>
<dbReference type="InterPro" id="IPR016024">
    <property type="entry name" value="ARM-type_fold"/>
</dbReference>
<evidence type="ECO:0000313" key="4">
    <source>
        <dbReference type="EMBL" id="WVN88026.1"/>
    </source>
</evidence>
<dbReference type="PANTHER" id="PTHR12771">
    <property type="entry name" value="ENGULFMENT AND CELL MOTILITY"/>
    <property type="match status" value="1"/>
</dbReference>
<dbReference type="Pfam" id="PF11841">
    <property type="entry name" value="ELMO_ARM"/>
    <property type="match status" value="1"/>
</dbReference>
<dbReference type="InterPro" id="IPR024574">
    <property type="entry name" value="ELMO_ARM"/>
</dbReference>
<proteinExistence type="predicted"/>
<evidence type="ECO:0000313" key="5">
    <source>
        <dbReference type="Proteomes" id="UP000094043"/>
    </source>
</evidence>
<gene>
    <name evidence="4" type="ORF">L203_103225</name>
</gene>
<keyword evidence="5" id="KW-1185">Reference proteome</keyword>
<reference evidence="4" key="3">
    <citation type="submission" date="2024-01" db="EMBL/GenBank/DDBJ databases">
        <authorList>
            <person name="Coelho M.A."/>
            <person name="David-Palma M."/>
            <person name="Shea T."/>
            <person name="Sun S."/>
            <person name="Cuomo C.A."/>
            <person name="Heitman J."/>
        </authorList>
    </citation>
    <scope>NUCLEOTIDE SEQUENCE</scope>
    <source>
        <strain evidence="4">CBS 7841</strain>
    </source>
</reference>
<dbReference type="InterPro" id="IPR011989">
    <property type="entry name" value="ARM-like"/>
</dbReference>
<feature type="domain" description="PH" evidence="3">
    <location>
        <begin position="610"/>
        <end position="746"/>
    </location>
</feature>
<dbReference type="RefSeq" id="XP_066068726.1">
    <property type="nucleotide sequence ID" value="XM_066212629.1"/>
</dbReference>
<accession>A0AAJ8JT82</accession>
<protein>
    <recommendedName>
        <fullName evidence="6">ELMO domain-containing protein</fullName>
    </recommendedName>
</protein>
<dbReference type="Proteomes" id="UP000094043">
    <property type="component" value="Chromosome 3"/>
</dbReference>
<dbReference type="InterPro" id="IPR001849">
    <property type="entry name" value="PH_domain"/>
</dbReference>
<dbReference type="Pfam" id="PF16457">
    <property type="entry name" value="PH_12"/>
    <property type="match status" value="1"/>
</dbReference>
<evidence type="ECO:0000256" key="1">
    <source>
        <dbReference type="SAM" id="MobiDB-lite"/>
    </source>
</evidence>
<dbReference type="SUPFAM" id="SSF48371">
    <property type="entry name" value="ARM repeat"/>
    <property type="match status" value="1"/>
</dbReference>
<reference evidence="4" key="2">
    <citation type="journal article" date="2022" name="Elife">
        <title>Obligate sexual reproduction of a homothallic fungus closely related to the Cryptococcus pathogenic species complex.</title>
        <authorList>
            <person name="Passer A.R."/>
            <person name="Clancey S.A."/>
            <person name="Shea T."/>
            <person name="David-Palma M."/>
            <person name="Averette A.F."/>
            <person name="Boekhout T."/>
            <person name="Porcel B.M."/>
            <person name="Nowrousian M."/>
            <person name="Cuomo C.A."/>
            <person name="Sun S."/>
            <person name="Heitman J."/>
            <person name="Coelho M.A."/>
        </authorList>
    </citation>
    <scope>NUCLEOTIDE SEQUENCE</scope>
    <source>
        <strain evidence="4">CBS 7841</strain>
    </source>
</reference>
<dbReference type="EMBL" id="CP143786">
    <property type="protein sequence ID" value="WVN88026.1"/>
    <property type="molecule type" value="Genomic_DNA"/>
</dbReference>
<dbReference type="GeneID" id="91087436"/>
<feature type="compositionally biased region" description="Basic and acidic residues" evidence="1">
    <location>
        <begin position="252"/>
        <end position="268"/>
    </location>
</feature>
<evidence type="ECO:0000259" key="2">
    <source>
        <dbReference type="Pfam" id="PF11841"/>
    </source>
</evidence>
<dbReference type="SUPFAM" id="SSF50729">
    <property type="entry name" value="PH domain-like"/>
    <property type="match status" value="1"/>
</dbReference>
<dbReference type="PANTHER" id="PTHR12771:SF56">
    <property type="entry name" value="CED-12"/>
    <property type="match status" value="1"/>
</dbReference>
<name>A0AAJ8JT82_9TREE</name>